<dbReference type="OrthoDB" id="2162143at2759"/>
<name>A0A1S3F9T2_DIPOR</name>
<organism evidence="2 3">
    <name type="scientific">Dipodomys ordii</name>
    <name type="common">Ord's kangaroo rat</name>
    <dbReference type="NCBI Taxonomy" id="10020"/>
    <lineage>
        <taxon>Eukaryota</taxon>
        <taxon>Metazoa</taxon>
        <taxon>Chordata</taxon>
        <taxon>Craniata</taxon>
        <taxon>Vertebrata</taxon>
        <taxon>Euteleostomi</taxon>
        <taxon>Mammalia</taxon>
        <taxon>Eutheria</taxon>
        <taxon>Euarchontoglires</taxon>
        <taxon>Glires</taxon>
        <taxon>Rodentia</taxon>
        <taxon>Castorimorpha</taxon>
        <taxon>Heteromyidae</taxon>
        <taxon>Dipodomyinae</taxon>
        <taxon>Dipodomys</taxon>
    </lineage>
</organism>
<accession>A0A1S3F9T2</accession>
<evidence type="ECO:0000313" key="2">
    <source>
        <dbReference type="Proteomes" id="UP000081671"/>
    </source>
</evidence>
<gene>
    <name evidence="3" type="primary">LOC105986574</name>
</gene>
<proteinExistence type="predicted"/>
<dbReference type="InterPro" id="IPR041510">
    <property type="entry name" value="DUF5523"/>
</dbReference>
<dbReference type="Proteomes" id="UP000081671">
    <property type="component" value="Unplaced"/>
</dbReference>
<reference evidence="3" key="1">
    <citation type="submission" date="2025-08" db="UniProtKB">
        <authorList>
            <consortium name="RefSeq"/>
        </authorList>
    </citation>
    <scope>IDENTIFICATION</scope>
    <source>
        <tissue evidence="3">Kidney</tissue>
    </source>
</reference>
<evidence type="ECO:0000259" key="1">
    <source>
        <dbReference type="Pfam" id="PF17661"/>
    </source>
</evidence>
<protein>
    <submittedName>
        <fullName evidence="3">Uncharacterized protein C10orf131 homolog</fullName>
    </submittedName>
</protein>
<dbReference type="Pfam" id="PF17661">
    <property type="entry name" value="DUF5523"/>
    <property type="match status" value="1"/>
</dbReference>
<keyword evidence="2" id="KW-1185">Reference proteome</keyword>
<feature type="domain" description="DUF5523" evidence="1">
    <location>
        <begin position="64"/>
        <end position="149"/>
    </location>
</feature>
<dbReference type="KEGG" id="dord:105986574"/>
<sequence>MAARQPRGQVRELKSVLRIGAARTRHADPVVGNTSLGWVHALVPIRTLEKQQDELTEVLLDEGLSFFILSGEERSALSQSSEQRSVKDSYSKHFSLDDNLQNIAESEDEDFIEEVIFTDLLEVKAAEYEDNKKQIEKQQTNIFVPSTSPGNVLFQ</sequence>
<dbReference type="GeneID" id="105986574"/>
<evidence type="ECO:0000313" key="3">
    <source>
        <dbReference type="RefSeq" id="XP_012873025.1"/>
    </source>
</evidence>
<dbReference type="RefSeq" id="XP_012873025.1">
    <property type="nucleotide sequence ID" value="XM_013017571.1"/>
</dbReference>
<dbReference type="InParanoid" id="A0A1S3F9T2"/>
<dbReference type="AlphaFoldDB" id="A0A1S3F9T2"/>